<comment type="caution">
    <text evidence="2">The sequence shown here is derived from an EMBL/GenBank/DDBJ whole genome shotgun (WGS) entry which is preliminary data.</text>
</comment>
<protein>
    <submittedName>
        <fullName evidence="2">Uncharacterized protein</fullName>
    </submittedName>
</protein>
<evidence type="ECO:0000313" key="3">
    <source>
        <dbReference type="Proteomes" id="UP000765509"/>
    </source>
</evidence>
<accession>A0A9Q3L2W0</accession>
<sequence length="126" mass="13673">MLSTRSGASYKPSSSSQKGHRCDYGRSQSDTEGQGAETTTKSLSGHLQSQPEGVQQCTHQGKSRVNCWRLTSHQANIKQDNCQETLKHTSHSGLTPNPVTSANIGSPVPSTEIPHHRILPQPSKGW</sequence>
<feature type="compositionally biased region" description="Polar residues" evidence="1">
    <location>
        <begin position="91"/>
        <end position="104"/>
    </location>
</feature>
<dbReference type="AlphaFoldDB" id="A0A9Q3L2W0"/>
<feature type="compositionally biased region" description="Polar residues" evidence="1">
    <location>
        <begin position="1"/>
        <end position="17"/>
    </location>
</feature>
<reference evidence="2" key="1">
    <citation type="submission" date="2021-03" db="EMBL/GenBank/DDBJ databases">
        <title>Draft genome sequence of rust myrtle Austropuccinia psidii MF-1, a brazilian biotype.</title>
        <authorList>
            <person name="Quecine M.C."/>
            <person name="Pachon D.M.R."/>
            <person name="Bonatelli M.L."/>
            <person name="Correr F.H."/>
            <person name="Franceschini L.M."/>
            <person name="Leite T.F."/>
            <person name="Margarido G.R.A."/>
            <person name="Almeida C.A."/>
            <person name="Ferrarezi J.A."/>
            <person name="Labate C.A."/>
        </authorList>
    </citation>
    <scope>NUCLEOTIDE SEQUENCE</scope>
    <source>
        <strain evidence="2">MF-1</strain>
    </source>
</reference>
<dbReference type="EMBL" id="AVOT02137509">
    <property type="protein sequence ID" value="MBW0590230.1"/>
    <property type="molecule type" value="Genomic_DNA"/>
</dbReference>
<feature type="compositionally biased region" description="Polar residues" evidence="1">
    <location>
        <begin position="26"/>
        <end position="60"/>
    </location>
</feature>
<dbReference type="Proteomes" id="UP000765509">
    <property type="component" value="Unassembled WGS sequence"/>
</dbReference>
<gene>
    <name evidence="2" type="ORF">O181_129945</name>
</gene>
<evidence type="ECO:0000313" key="2">
    <source>
        <dbReference type="EMBL" id="MBW0590230.1"/>
    </source>
</evidence>
<feature type="region of interest" description="Disordered" evidence="1">
    <location>
        <begin position="1"/>
        <end position="62"/>
    </location>
</feature>
<keyword evidence="3" id="KW-1185">Reference proteome</keyword>
<evidence type="ECO:0000256" key="1">
    <source>
        <dbReference type="SAM" id="MobiDB-lite"/>
    </source>
</evidence>
<feature type="region of interest" description="Disordered" evidence="1">
    <location>
        <begin position="87"/>
        <end position="126"/>
    </location>
</feature>
<organism evidence="2 3">
    <name type="scientific">Austropuccinia psidii MF-1</name>
    <dbReference type="NCBI Taxonomy" id="1389203"/>
    <lineage>
        <taxon>Eukaryota</taxon>
        <taxon>Fungi</taxon>
        <taxon>Dikarya</taxon>
        <taxon>Basidiomycota</taxon>
        <taxon>Pucciniomycotina</taxon>
        <taxon>Pucciniomycetes</taxon>
        <taxon>Pucciniales</taxon>
        <taxon>Sphaerophragmiaceae</taxon>
        <taxon>Austropuccinia</taxon>
    </lineage>
</organism>
<name>A0A9Q3L2W0_9BASI</name>
<proteinExistence type="predicted"/>